<feature type="compositionally biased region" description="Basic and acidic residues" evidence="1">
    <location>
        <begin position="47"/>
        <end position="64"/>
    </location>
</feature>
<proteinExistence type="predicted"/>
<dbReference type="AlphaFoldDB" id="A0AAV4FA59"/>
<feature type="compositionally biased region" description="Polar residues" evidence="1">
    <location>
        <begin position="91"/>
        <end position="104"/>
    </location>
</feature>
<sequence length="446" mass="48894">MSSISTLRHSIAAILNILPSPYPPPPRVLKPHSDVSSERSNSVDNESPAHDLENEDSLDPHKNCLSDNENISDVDIDVTSCDAFSDAEGNSGASELSQTPQVLSSGGGKKEETKSQIDAVHNSHKRISNYGKITKGRNCPTTNRKPSEIITPNSNVKLNESAFFMHQRNKRFQRLNKLAAYRGSKRMALHLRKVNECLQSSMFPKVNPALPISPIAGCTLPPIQTLCQPNYFAQHVLNCRSAFKPLSRSWSPNTKHQIVQGQHQPHANMPPTYIIPQQIPQVGDVRRKCLGSLKDEPSKRGQQINQPILHTLGQTDINAQEKARLDAIAALRWRGTLYPPPVHTISAGVDVTSPHVSTEPGRLPSVKTWLAMFHEQSAAFGALPSSGTRSSAKVHHVLPPALDGQPGLLRLGESKGGEENNGKLPYYALCLKNKNPALCDLRSSRV</sequence>
<reference evidence="2 3" key="1">
    <citation type="journal article" date="2021" name="Elife">
        <title>Chloroplast acquisition without the gene transfer in kleptoplastic sea slugs, Plakobranchus ocellatus.</title>
        <authorList>
            <person name="Maeda T."/>
            <person name="Takahashi S."/>
            <person name="Yoshida T."/>
            <person name="Shimamura S."/>
            <person name="Takaki Y."/>
            <person name="Nagai Y."/>
            <person name="Toyoda A."/>
            <person name="Suzuki Y."/>
            <person name="Arimoto A."/>
            <person name="Ishii H."/>
            <person name="Satoh N."/>
            <person name="Nishiyama T."/>
            <person name="Hasebe M."/>
            <person name="Maruyama T."/>
            <person name="Minagawa J."/>
            <person name="Obokata J."/>
            <person name="Shigenobu S."/>
        </authorList>
    </citation>
    <scope>NUCLEOTIDE SEQUENCE [LARGE SCALE GENOMIC DNA]</scope>
</reference>
<keyword evidence="3" id="KW-1185">Reference proteome</keyword>
<protein>
    <submittedName>
        <fullName evidence="2">Uncharacterized protein</fullName>
    </submittedName>
</protein>
<evidence type="ECO:0000313" key="3">
    <source>
        <dbReference type="Proteomes" id="UP000762676"/>
    </source>
</evidence>
<organism evidence="2 3">
    <name type="scientific">Elysia marginata</name>
    <dbReference type="NCBI Taxonomy" id="1093978"/>
    <lineage>
        <taxon>Eukaryota</taxon>
        <taxon>Metazoa</taxon>
        <taxon>Spiralia</taxon>
        <taxon>Lophotrochozoa</taxon>
        <taxon>Mollusca</taxon>
        <taxon>Gastropoda</taxon>
        <taxon>Heterobranchia</taxon>
        <taxon>Euthyneura</taxon>
        <taxon>Panpulmonata</taxon>
        <taxon>Sacoglossa</taxon>
        <taxon>Placobranchoidea</taxon>
        <taxon>Plakobranchidae</taxon>
        <taxon>Elysia</taxon>
    </lineage>
</organism>
<feature type="region of interest" description="Disordered" evidence="1">
    <location>
        <begin position="85"/>
        <end position="117"/>
    </location>
</feature>
<accession>A0AAV4FA59</accession>
<evidence type="ECO:0000256" key="1">
    <source>
        <dbReference type="SAM" id="MobiDB-lite"/>
    </source>
</evidence>
<gene>
    <name evidence="2" type="ORF">ElyMa_000312800</name>
</gene>
<comment type="caution">
    <text evidence="2">The sequence shown here is derived from an EMBL/GenBank/DDBJ whole genome shotgun (WGS) entry which is preliminary data.</text>
</comment>
<evidence type="ECO:0000313" key="2">
    <source>
        <dbReference type="EMBL" id="GFR69901.1"/>
    </source>
</evidence>
<dbReference type="EMBL" id="BMAT01000636">
    <property type="protein sequence ID" value="GFR69901.1"/>
    <property type="molecule type" value="Genomic_DNA"/>
</dbReference>
<dbReference type="Proteomes" id="UP000762676">
    <property type="component" value="Unassembled WGS sequence"/>
</dbReference>
<name>A0AAV4FA59_9GAST</name>
<feature type="region of interest" description="Disordered" evidence="1">
    <location>
        <begin position="18"/>
        <end position="66"/>
    </location>
</feature>